<evidence type="ECO:0000313" key="2">
    <source>
        <dbReference type="WBParaSite" id="JU765_v2.g8574.t1"/>
    </source>
</evidence>
<organism evidence="1 2">
    <name type="scientific">Panagrolaimus sp. JU765</name>
    <dbReference type="NCBI Taxonomy" id="591449"/>
    <lineage>
        <taxon>Eukaryota</taxon>
        <taxon>Metazoa</taxon>
        <taxon>Ecdysozoa</taxon>
        <taxon>Nematoda</taxon>
        <taxon>Chromadorea</taxon>
        <taxon>Rhabditida</taxon>
        <taxon>Tylenchina</taxon>
        <taxon>Panagrolaimomorpha</taxon>
        <taxon>Panagrolaimoidea</taxon>
        <taxon>Panagrolaimidae</taxon>
        <taxon>Panagrolaimus</taxon>
    </lineage>
</organism>
<name>A0AC34RNX4_9BILA</name>
<accession>A0AC34RNX4</accession>
<evidence type="ECO:0000313" key="1">
    <source>
        <dbReference type="Proteomes" id="UP000887576"/>
    </source>
</evidence>
<proteinExistence type="predicted"/>
<dbReference type="Proteomes" id="UP000887576">
    <property type="component" value="Unplaced"/>
</dbReference>
<sequence>MGAVLGAITNGEAREFVINAARTAMERLPELIELVLWLIEVLMNVFNNPAEMPTEIHQNVIAFEQDIAALNRQEAARRLREIADMLENR</sequence>
<dbReference type="WBParaSite" id="JU765_v2.g8574.t1">
    <property type="protein sequence ID" value="JU765_v2.g8574.t1"/>
    <property type="gene ID" value="JU765_v2.g8574"/>
</dbReference>
<reference evidence="2" key="1">
    <citation type="submission" date="2022-11" db="UniProtKB">
        <authorList>
            <consortium name="WormBaseParasite"/>
        </authorList>
    </citation>
    <scope>IDENTIFICATION</scope>
</reference>
<protein>
    <submittedName>
        <fullName evidence="2">Uncharacterized protein</fullName>
    </submittedName>
</protein>